<dbReference type="EMBL" id="ABJB010127104">
    <property type="status" value="NOT_ANNOTATED_CDS"/>
    <property type="molecule type" value="Genomic_DNA"/>
</dbReference>
<feature type="compositionally biased region" description="Basic and acidic residues" evidence="1">
    <location>
        <begin position="49"/>
        <end position="69"/>
    </location>
</feature>
<dbReference type="Proteomes" id="UP000001555">
    <property type="component" value="Unassembled WGS sequence"/>
</dbReference>
<dbReference type="PaxDb" id="6945-B7PFW6"/>
<name>B7PFW6_IXOSC</name>
<protein>
    <submittedName>
        <fullName evidence="2 3">Uncharacterized protein</fullName>
    </submittedName>
</protein>
<dbReference type="InParanoid" id="B7PFW6"/>
<dbReference type="EnsemblMetazoa" id="ISCW004993-RA">
    <property type="protein sequence ID" value="ISCW004993-PA"/>
    <property type="gene ID" value="ISCW004993"/>
</dbReference>
<reference evidence="3" key="2">
    <citation type="submission" date="2020-05" db="UniProtKB">
        <authorList>
            <consortium name="EnsemblMetazoa"/>
        </authorList>
    </citation>
    <scope>IDENTIFICATION</scope>
    <source>
        <strain evidence="3">wikel</strain>
    </source>
</reference>
<dbReference type="EMBL" id="DS704151">
    <property type="protein sequence ID" value="EEC05488.1"/>
    <property type="molecule type" value="Genomic_DNA"/>
</dbReference>
<accession>B7PFW6</accession>
<dbReference type="AlphaFoldDB" id="B7PFW6"/>
<evidence type="ECO:0000313" key="2">
    <source>
        <dbReference type="EMBL" id="EEC05488.1"/>
    </source>
</evidence>
<proteinExistence type="predicted"/>
<dbReference type="HOGENOM" id="CLU_2592419_0_0_1"/>
<gene>
    <name evidence="2" type="ORF">IscW_ISCW004993</name>
</gene>
<evidence type="ECO:0000313" key="3">
    <source>
        <dbReference type="EnsemblMetazoa" id="ISCW004993-PA"/>
    </source>
</evidence>
<organism>
    <name type="scientific">Ixodes scapularis</name>
    <name type="common">Black-legged tick</name>
    <name type="synonym">Deer tick</name>
    <dbReference type="NCBI Taxonomy" id="6945"/>
    <lineage>
        <taxon>Eukaryota</taxon>
        <taxon>Metazoa</taxon>
        <taxon>Ecdysozoa</taxon>
        <taxon>Arthropoda</taxon>
        <taxon>Chelicerata</taxon>
        <taxon>Arachnida</taxon>
        <taxon>Acari</taxon>
        <taxon>Parasitiformes</taxon>
        <taxon>Ixodida</taxon>
        <taxon>Ixodoidea</taxon>
        <taxon>Ixodidae</taxon>
        <taxon>Ixodinae</taxon>
        <taxon>Ixodes</taxon>
    </lineage>
</organism>
<dbReference type="VEuPathDB" id="VectorBase:ISCW004993"/>
<keyword evidence="4" id="KW-1185">Reference proteome</keyword>
<dbReference type="VEuPathDB" id="VectorBase:ISCI004993"/>
<sequence length="80" mass="8592">MSPAGRRLQGAGMASGRTVPRRGGAMSGRARRLDSVLPEISGDPSGPPGDERRRRVDKCRGAPARERRTAGTTRPRRVAQ</sequence>
<feature type="region of interest" description="Disordered" evidence="1">
    <location>
        <begin position="1"/>
        <end position="80"/>
    </location>
</feature>
<reference evidence="2 4" key="1">
    <citation type="submission" date="2008-03" db="EMBL/GenBank/DDBJ databases">
        <title>Annotation of Ixodes scapularis.</title>
        <authorList>
            <consortium name="Ixodes scapularis Genome Project Consortium"/>
            <person name="Caler E."/>
            <person name="Hannick L.I."/>
            <person name="Bidwell S."/>
            <person name="Joardar V."/>
            <person name="Thiagarajan M."/>
            <person name="Amedeo P."/>
            <person name="Galinsky K.J."/>
            <person name="Schobel S."/>
            <person name="Inman J."/>
            <person name="Hostetler J."/>
            <person name="Miller J."/>
            <person name="Hammond M."/>
            <person name="Megy K."/>
            <person name="Lawson D."/>
            <person name="Kodira C."/>
            <person name="Sutton G."/>
            <person name="Meyer J."/>
            <person name="Hill C.A."/>
            <person name="Birren B."/>
            <person name="Nene V."/>
            <person name="Collins F."/>
            <person name="Alarcon-Chaidez F."/>
            <person name="Wikel S."/>
            <person name="Strausberg R."/>
        </authorList>
    </citation>
    <scope>NUCLEOTIDE SEQUENCE [LARGE SCALE GENOMIC DNA]</scope>
    <source>
        <strain evidence="4">Wikel</strain>
        <strain evidence="2">Wikel colony</strain>
    </source>
</reference>
<evidence type="ECO:0000256" key="1">
    <source>
        <dbReference type="SAM" id="MobiDB-lite"/>
    </source>
</evidence>
<evidence type="ECO:0000313" key="4">
    <source>
        <dbReference type="Proteomes" id="UP000001555"/>
    </source>
</evidence>